<organism evidence="4 5">
    <name type="scientific">Nitrosomonas halophila</name>
    <dbReference type="NCBI Taxonomy" id="44576"/>
    <lineage>
        <taxon>Bacteria</taxon>
        <taxon>Pseudomonadati</taxon>
        <taxon>Pseudomonadota</taxon>
        <taxon>Betaproteobacteria</taxon>
        <taxon>Nitrosomonadales</taxon>
        <taxon>Nitrosomonadaceae</taxon>
        <taxon>Nitrosomonas</taxon>
    </lineage>
</organism>
<accession>A0A1H3GWJ3</accession>
<keyword evidence="1" id="KW-0812">Transmembrane</keyword>
<evidence type="ECO:0000259" key="2">
    <source>
        <dbReference type="Pfam" id="PF02308"/>
    </source>
</evidence>
<feature type="transmembrane region" description="Helical" evidence="1">
    <location>
        <begin position="41"/>
        <end position="59"/>
    </location>
</feature>
<feature type="transmembrane region" description="Helical" evidence="1">
    <location>
        <begin position="178"/>
        <end position="198"/>
    </location>
</feature>
<sequence length="426" mass="45616">MNEIALPEGELTYLAEFATSLAIGLLIGLERERSPAAKAGLRTFALVAMFGTLAAMLSHKTSSPWPLVSGLLLVGSMVIASYWRKQDQLEDPGTTTVAAILVCYGLGALVWYEESALAVMLAIITTILLYFKAELQGMTRNLDRRDLISILQFAVLSFIILPILPNQNYGPFDALNPYQIWLMVVLISGVSLTGYIALRFFKQRFGVVFMGVMGGLASSTATTMVFTRRSSYNPDFANLAVIVILLANLTVLVRLALISMVISPAIFIYLLPVLGGGLLLGLMTAVFWWRELSQQQAMPMPDSKNPAELPTAVGFGLLYAVVLFFSAWLSDVAGSGGLYVVAIVSGLTDVDAITLSSLCLYGLGKLEILNAVTAITLAAIANLVFKLGMIFLIGNASLTRRCAPGMIAIMLGLGGALAVVSSSLHS</sequence>
<feature type="transmembrane region" description="Helical" evidence="1">
    <location>
        <begin position="336"/>
        <end position="363"/>
    </location>
</feature>
<evidence type="ECO:0000259" key="3">
    <source>
        <dbReference type="Pfam" id="PF13194"/>
    </source>
</evidence>
<feature type="transmembrane region" description="Helical" evidence="1">
    <location>
        <begin position="205"/>
        <end position="227"/>
    </location>
</feature>
<reference evidence="4 5" key="1">
    <citation type="submission" date="2016-10" db="EMBL/GenBank/DDBJ databases">
        <authorList>
            <person name="de Groot N.N."/>
        </authorList>
    </citation>
    <scope>NUCLEOTIDE SEQUENCE [LARGE SCALE GENOMIC DNA]</scope>
    <source>
        <strain evidence="4 5">Nm1</strain>
    </source>
</reference>
<dbReference type="AlphaFoldDB" id="A0A1H3GWJ3"/>
<evidence type="ECO:0000313" key="5">
    <source>
        <dbReference type="Proteomes" id="UP000198640"/>
    </source>
</evidence>
<feature type="domain" description="MgtC/SapB/SrpB/YhiD N-terminal" evidence="2">
    <location>
        <begin position="18"/>
        <end position="136"/>
    </location>
</feature>
<dbReference type="InterPro" id="IPR049177">
    <property type="entry name" value="MgtC_SapB_SrpB_YhiD_N"/>
</dbReference>
<feature type="transmembrane region" description="Helical" evidence="1">
    <location>
        <begin position="118"/>
        <end position="135"/>
    </location>
</feature>
<dbReference type="InterPro" id="IPR025105">
    <property type="entry name" value="DUF4010"/>
</dbReference>
<evidence type="ECO:0000256" key="1">
    <source>
        <dbReference type="SAM" id="Phobius"/>
    </source>
</evidence>
<feature type="transmembrane region" description="Helical" evidence="1">
    <location>
        <begin position="239"/>
        <end position="257"/>
    </location>
</feature>
<feature type="transmembrane region" description="Helical" evidence="1">
    <location>
        <begin position="369"/>
        <end position="393"/>
    </location>
</feature>
<evidence type="ECO:0000313" key="4">
    <source>
        <dbReference type="EMBL" id="SDY07611.1"/>
    </source>
</evidence>
<feature type="transmembrane region" description="Helical" evidence="1">
    <location>
        <begin position="147"/>
        <end position="166"/>
    </location>
</feature>
<keyword evidence="5" id="KW-1185">Reference proteome</keyword>
<dbReference type="EMBL" id="FNOY01000017">
    <property type="protein sequence ID" value="SDY07611.1"/>
    <property type="molecule type" value="Genomic_DNA"/>
</dbReference>
<dbReference type="Proteomes" id="UP000198640">
    <property type="component" value="Unassembled WGS sequence"/>
</dbReference>
<dbReference type="OrthoDB" id="9813718at2"/>
<dbReference type="Pfam" id="PF02308">
    <property type="entry name" value="MgtC"/>
    <property type="match status" value="1"/>
</dbReference>
<keyword evidence="1" id="KW-1133">Transmembrane helix</keyword>
<feature type="transmembrane region" description="Helical" evidence="1">
    <location>
        <begin position="65"/>
        <end position="83"/>
    </location>
</feature>
<proteinExistence type="predicted"/>
<feature type="transmembrane region" description="Helical" evidence="1">
    <location>
        <begin position="12"/>
        <end position="29"/>
    </location>
</feature>
<dbReference type="RefSeq" id="WP_090413247.1">
    <property type="nucleotide sequence ID" value="NZ_FNOY01000017.1"/>
</dbReference>
<feature type="transmembrane region" description="Helical" evidence="1">
    <location>
        <begin position="309"/>
        <end position="329"/>
    </location>
</feature>
<dbReference type="STRING" id="44576.SAMN05421881_101715"/>
<gene>
    <name evidence="4" type="ORF">SAMN05421881_101715</name>
</gene>
<feature type="transmembrane region" description="Helical" evidence="1">
    <location>
        <begin position="405"/>
        <end position="424"/>
    </location>
</feature>
<dbReference type="Pfam" id="PF13194">
    <property type="entry name" value="DUF4010"/>
    <property type="match status" value="1"/>
</dbReference>
<feature type="transmembrane region" description="Helical" evidence="1">
    <location>
        <begin position="95"/>
        <end position="112"/>
    </location>
</feature>
<feature type="domain" description="DUF4010" evidence="3">
    <location>
        <begin position="185"/>
        <end position="394"/>
    </location>
</feature>
<dbReference type="PANTHER" id="PTHR39084">
    <property type="entry name" value="MEMBRANE PROTEIN-RELATED"/>
    <property type="match status" value="1"/>
</dbReference>
<keyword evidence="1" id="KW-0472">Membrane</keyword>
<dbReference type="PANTHER" id="PTHR39084:SF1">
    <property type="entry name" value="DUF4010 DOMAIN-CONTAINING PROTEIN"/>
    <property type="match status" value="1"/>
</dbReference>
<name>A0A1H3GWJ3_9PROT</name>
<feature type="transmembrane region" description="Helical" evidence="1">
    <location>
        <begin position="266"/>
        <end position="289"/>
    </location>
</feature>
<protein>
    <submittedName>
        <fullName evidence="4">Uncharacterized membrane protein, DUF4010 family</fullName>
    </submittedName>
</protein>